<dbReference type="Gramene" id="KVI06418">
    <property type="protein sequence ID" value="KVI06418"/>
    <property type="gene ID" value="Ccrd_015225"/>
</dbReference>
<protein>
    <submittedName>
        <fullName evidence="1">Uncharacterized protein</fullName>
    </submittedName>
</protein>
<dbReference type="Proteomes" id="UP000243975">
    <property type="component" value="Unassembled WGS sequence"/>
</dbReference>
<sequence length="174" mass="20582">MHYERRGGRCLPLCLQFFFCPKSNVLTLEMVRKEAPRGLLHLLTLLNPQPSQLRFRLATLRHTSNFGLYHTLIPFQIWQRTCSLYIWSRFILNNSQQRSKLLFASSNTKKHKECEVVKTNIHHRIQGDMVLECIHMDEVNDEMIFRLNVTHNIDNIDVLRDVNDQIYANFKGEV</sequence>
<dbReference type="PANTHER" id="PTHR45733">
    <property type="entry name" value="FORMIN-J"/>
    <property type="match status" value="1"/>
</dbReference>
<evidence type="ECO:0000313" key="2">
    <source>
        <dbReference type="Proteomes" id="UP000243975"/>
    </source>
</evidence>
<dbReference type="PANTHER" id="PTHR45733:SF10">
    <property type="entry name" value="FORMIN-LIKE PROTEIN 15A-RELATED"/>
    <property type="match status" value="1"/>
</dbReference>
<dbReference type="EMBL" id="LEKV01001830">
    <property type="protein sequence ID" value="KVI06418.1"/>
    <property type="molecule type" value="Genomic_DNA"/>
</dbReference>
<organism evidence="1 2">
    <name type="scientific">Cynara cardunculus var. scolymus</name>
    <name type="common">Globe artichoke</name>
    <name type="synonym">Cynara scolymus</name>
    <dbReference type="NCBI Taxonomy" id="59895"/>
    <lineage>
        <taxon>Eukaryota</taxon>
        <taxon>Viridiplantae</taxon>
        <taxon>Streptophyta</taxon>
        <taxon>Embryophyta</taxon>
        <taxon>Tracheophyta</taxon>
        <taxon>Spermatophyta</taxon>
        <taxon>Magnoliopsida</taxon>
        <taxon>eudicotyledons</taxon>
        <taxon>Gunneridae</taxon>
        <taxon>Pentapetalae</taxon>
        <taxon>asterids</taxon>
        <taxon>campanulids</taxon>
        <taxon>Asterales</taxon>
        <taxon>Asteraceae</taxon>
        <taxon>Carduoideae</taxon>
        <taxon>Cardueae</taxon>
        <taxon>Carduinae</taxon>
        <taxon>Cynara</taxon>
    </lineage>
</organism>
<evidence type="ECO:0000313" key="1">
    <source>
        <dbReference type="EMBL" id="KVI06418.1"/>
    </source>
</evidence>
<keyword evidence="2" id="KW-1185">Reference proteome</keyword>
<dbReference type="OMA" id="HKECEVV"/>
<dbReference type="STRING" id="59895.A0A124SGH6"/>
<proteinExistence type="predicted"/>
<name>A0A124SGH6_CYNCS</name>
<dbReference type="AlphaFoldDB" id="A0A124SGH6"/>
<gene>
    <name evidence="1" type="ORF">Ccrd_015225</name>
</gene>
<dbReference type="InterPro" id="IPR051144">
    <property type="entry name" value="Formin_homology_domain"/>
</dbReference>
<reference evidence="1 2" key="1">
    <citation type="journal article" date="2016" name="Sci. Rep.">
        <title>The genome sequence of the outbreeding globe artichoke constructed de novo incorporating a phase-aware low-pass sequencing strategy of F1 progeny.</title>
        <authorList>
            <person name="Scaglione D."/>
            <person name="Reyes-Chin-Wo S."/>
            <person name="Acquadro A."/>
            <person name="Froenicke L."/>
            <person name="Portis E."/>
            <person name="Beitel C."/>
            <person name="Tirone M."/>
            <person name="Mauro R."/>
            <person name="Lo Monaco A."/>
            <person name="Mauromicale G."/>
            <person name="Faccioli P."/>
            <person name="Cattivelli L."/>
            <person name="Rieseberg L."/>
            <person name="Michelmore R."/>
            <person name="Lanteri S."/>
        </authorList>
    </citation>
    <scope>NUCLEOTIDE SEQUENCE [LARGE SCALE GENOMIC DNA]</scope>
    <source>
        <strain evidence="1">2C</strain>
    </source>
</reference>
<accession>A0A124SGH6</accession>
<comment type="caution">
    <text evidence="1">The sequence shown here is derived from an EMBL/GenBank/DDBJ whole genome shotgun (WGS) entry which is preliminary data.</text>
</comment>
<feature type="non-terminal residue" evidence="1">
    <location>
        <position position="174"/>
    </location>
</feature>